<sequence length="93" mass="10334">MSQLVKTVLLHAVRPLPPPPVSPRRHHFRGLDGAELRLLLRASMLTTGFIPILPILMPVVPIIPMFMPAIELKAMRLCVVAAWCTAVYWDLGA</sequence>
<evidence type="ECO:0000313" key="4">
    <source>
        <dbReference type="Proteomes" id="UP001215598"/>
    </source>
</evidence>
<reference evidence="2" key="1">
    <citation type="submission" date="2023-03" db="EMBL/GenBank/DDBJ databases">
        <title>Massive genome expansion in bonnet fungi (Mycena s.s.) driven by repeated elements and novel gene families across ecological guilds.</title>
        <authorList>
            <consortium name="Lawrence Berkeley National Laboratory"/>
            <person name="Harder C.B."/>
            <person name="Miyauchi S."/>
            <person name="Viragh M."/>
            <person name="Kuo A."/>
            <person name="Thoen E."/>
            <person name="Andreopoulos B."/>
            <person name="Lu D."/>
            <person name="Skrede I."/>
            <person name="Drula E."/>
            <person name="Henrissat B."/>
            <person name="Morin E."/>
            <person name="Kohler A."/>
            <person name="Barry K."/>
            <person name="LaButti K."/>
            <person name="Morin E."/>
            <person name="Salamov A."/>
            <person name="Lipzen A."/>
            <person name="Mereny Z."/>
            <person name="Hegedus B."/>
            <person name="Baldrian P."/>
            <person name="Stursova M."/>
            <person name="Weitz H."/>
            <person name="Taylor A."/>
            <person name="Grigoriev I.V."/>
            <person name="Nagy L.G."/>
            <person name="Martin F."/>
            <person name="Kauserud H."/>
        </authorList>
    </citation>
    <scope>NUCLEOTIDE SEQUENCE</scope>
    <source>
        <strain evidence="2">CBHHK182m</strain>
    </source>
</reference>
<feature type="transmembrane region" description="Helical" evidence="1">
    <location>
        <begin position="38"/>
        <end position="62"/>
    </location>
</feature>
<keyword evidence="1" id="KW-1133">Transmembrane helix</keyword>
<dbReference type="EMBL" id="JARKIB010000083">
    <property type="protein sequence ID" value="KAJ7745359.1"/>
    <property type="molecule type" value="Genomic_DNA"/>
</dbReference>
<accession>A0AAD7IKL3</accession>
<keyword evidence="1" id="KW-0812">Transmembrane</keyword>
<dbReference type="AlphaFoldDB" id="A0AAD7IKL3"/>
<evidence type="ECO:0000313" key="3">
    <source>
        <dbReference type="EMBL" id="KAJ7750854.1"/>
    </source>
</evidence>
<dbReference type="EMBL" id="JARKIB010000064">
    <property type="protein sequence ID" value="KAJ7750854.1"/>
    <property type="molecule type" value="Genomic_DNA"/>
</dbReference>
<protein>
    <submittedName>
        <fullName evidence="2">Uncharacterized protein</fullName>
    </submittedName>
</protein>
<organism evidence="2 4">
    <name type="scientific">Mycena metata</name>
    <dbReference type="NCBI Taxonomy" id="1033252"/>
    <lineage>
        <taxon>Eukaryota</taxon>
        <taxon>Fungi</taxon>
        <taxon>Dikarya</taxon>
        <taxon>Basidiomycota</taxon>
        <taxon>Agaricomycotina</taxon>
        <taxon>Agaricomycetes</taxon>
        <taxon>Agaricomycetidae</taxon>
        <taxon>Agaricales</taxon>
        <taxon>Marasmiineae</taxon>
        <taxon>Mycenaceae</taxon>
        <taxon>Mycena</taxon>
    </lineage>
</organism>
<comment type="caution">
    <text evidence="2">The sequence shown here is derived from an EMBL/GenBank/DDBJ whole genome shotgun (WGS) entry which is preliminary data.</text>
</comment>
<keyword evidence="1" id="KW-0472">Membrane</keyword>
<evidence type="ECO:0000313" key="2">
    <source>
        <dbReference type="EMBL" id="KAJ7745359.1"/>
    </source>
</evidence>
<keyword evidence="4" id="KW-1185">Reference proteome</keyword>
<evidence type="ECO:0000256" key="1">
    <source>
        <dbReference type="SAM" id="Phobius"/>
    </source>
</evidence>
<gene>
    <name evidence="3" type="ORF">B0H16DRAFT_1724370</name>
    <name evidence="2" type="ORF">B0H16DRAFT_1726919</name>
</gene>
<name>A0AAD7IKL3_9AGAR</name>
<dbReference type="Proteomes" id="UP001215598">
    <property type="component" value="Unassembled WGS sequence"/>
</dbReference>
<proteinExistence type="predicted"/>